<keyword evidence="3" id="KW-0862">Zinc</keyword>
<dbReference type="InterPro" id="IPR003879">
    <property type="entry name" value="Butyrophylin_SPRY"/>
</dbReference>
<evidence type="ECO:0000259" key="8">
    <source>
        <dbReference type="PROSITE" id="PS50188"/>
    </source>
</evidence>
<feature type="domain" description="B box-type" evidence="7">
    <location>
        <begin position="99"/>
        <end position="140"/>
    </location>
</feature>
<dbReference type="STRING" id="29139.ENSVURP00010007038"/>
<feature type="domain" description="B30.2/SPRY" evidence="8">
    <location>
        <begin position="280"/>
        <end position="474"/>
    </location>
</feature>
<dbReference type="Ensembl" id="ENSVURT00010007950.1">
    <property type="protein sequence ID" value="ENSVURP00010007038.1"/>
    <property type="gene ID" value="ENSVURG00010005457.1"/>
</dbReference>
<evidence type="ECO:0000256" key="5">
    <source>
        <dbReference type="SAM" id="Coils"/>
    </source>
</evidence>
<dbReference type="InterPro" id="IPR001841">
    <property type="entry name" value="Znf_RING"/>
</dbReference>
<dbReference type="GeneTree" id="ENSGT00940000154582"/>
<dbReference type="SMART" id="SM00336">
    <property type="entry name" value="BBOX"/>
    <property type="match status" value="1"/>
</dbReference>
<dbReference type="PROSITE" id="PS50119">
    <property type="entry name" value="ZF_BBOX"/>
    <property type="match status" value="1"/>
</dbReference>
<reference evidence="9" key="3">
    <citation type="submission" date="2025-09" db="UniProtKB">
        <authorList>
            <consortium name="Ensembl"/>
        </authorList>
    </citation>
    <scope>IDENTIFICATION</scope>
</reference>
<evidence type="ECO:0000256" key="3">
    <source>
        <dbReference type="ARBA" id="ARBA00022833"/>
    </source>
</evidence>
<evidence type="ECO:0000259" key="7">
    <source>
        <dbReference type="PROSITE" id="PS50119"/>
    </source>
</evidence>
<feature type="coiled-coil region" evidence="5">
    <location>
        <begin position="213"/>
        <end position="247"/>
    </location>
</feature>
<keyword evidence="2 4" id="KW-0863">Zinc-finger</keyword>
<dbReference type="SUPFAM" id="SSF49899">
    <property type="entry name" value="Concanavalin A-like lectins/glucanases"/>
    <property type="match status" value="1"/>
</dbReference>
<evidence type="ECO:0000256" key="1">
    <source>
        <dbReference type="ARBA" id="ARBA00022723"/>
    </source>
</evidence>
<dbReference type="PROSITE" id="PS50188">
    <property type="entry name" value="B302_SPRY"/>
    <property type="match status" value="1"/>
</dbReference>
<dbReference type="Pfam" id="PF00643">
    <property type="entry name" value="zf-B_box"/>
    <property type="match status" value="1"/>
</dbReference>
<dbReference type="InterPro" id="IPR006574">
    <property type="entry name" value="PRY"/>
</dbReference>
<dbReference type="InterPro" id="IPR001870">
    <property type="entry name" value="B30.2/SPRY"/>
</dbReference>
<dbReference type="PANTHER" id="PTHR24103">
    <property type="entry name" value="E3 UBIQUITIN-PROTEIN LIGASE TRIM"/>
    <property type="match status" value="1"/>
</dbReference>
<dbReference type="InterPro" id="IPR013320">
    <property type="entry name" value="ConA-like_dom_sf"/>
</dbReference>
<dbReference type="Gene3D" id="3.30.160.60">
    <property type="entry name" value="Classic Zinc Finger"/>
    <property type="match status" value="1"/>
</dbReference>
<reference evidence="9" key="2">
    <citation type="submission" date="2025-08" db="UniProtKB">
        <authorList>
            <consortium name="Ensembl"/>
        </authorList>
    </citation>
    <scope>IDENTIFICATION</scope>
</reference>
<dbReference type="InterPro" id="IPR003877">
    <property type="entry name" value="SPRY_dom"/>
</dbReference>
<keyword evidence="5" id="KW-0175">Coiled coil</keyword>
<dbReference type="FunFam" id="2.60.120.920:FF:000004">
    <property type="entry name" value="Butyrophilin subfamily 1 member A1"/>
    <property type="match status" value="1"/>
</dbReference>
<dbReference type="PRINTS" id="PR01407">
    <property type="entry name" value="BUTYPHLNCDUF"/>
</dbReference>
<dbReference type="Pfam" id="PF15227">
    <property type="entry name" value="zf-C3HC4_4"/>
    <property type="match status" value="1"/>
</dbReference>
<reference evidence="10" key="1">
    <citation type="submission" date="2018-12" db="EMBL/GenBank/DDBJ databases">
        <authorList>
            <person name="Yazar S."/>
        </authorList>
    </citation>
    <scope>NUCLEOTIDE SEQUENCE [LARGE SCALE GENOMIC DNA]</scope>
</reference>
<dbReference type="Proteomes" id="UP000314987">
    <property type="component" value="Unassembled WGS sequence"/>
</dbReference>
<dbReference type="Gene3D" id="2.60.120.920">
    <property type="match status" value="1"/>
</dbReference>
<dbReference type="PROSITE" id="PS00518">
    <property type="entry name" value="ZF_RING_1"/>
    <property type="match status" value="1"/>
</dbReference>
<name>A0A4X2K4W9_VOMUR</name>
<dbReference type="SUPFAM" id="SSF57845">
    <property type="entry name" value="B-box zinc-binding domain"/>
    <property type="match status" value="1"/>
</dbReference>
<dbReference type="InterPro" id="IPR000315">
    <property type="entry name" value="Znf_B-box"/>
</dbReference>
<dbReference type="InterPro" id="IPR013083">
    <property type="entry name" value="Znf_RING/FYVE/PHD"/>
</dbReference>
<dbReference type="PROSITE" id="PS50089">
    <property type="entry name" value="ZF_RING_2"/>
    <property type="match status" value="1"/>
</dbReference>
<dbReference type="InterPro" id="IPR017907">
    <property type="entry name" value="Znf_RING_CS"/>
</dbReference>
<keyword evidence="10" id="KW-1185">Reference proteome</keyword>
<feature type="domain" description="RING-type" evidence="6">
    <location>
        <begin position="23"/>
        <end position="66"/>
    </location>
</feature>
<dbReference type="GO" id="GO:0008270">
    <property type="term" value="F:zinc ion binding"/>
    <property type="evidence" value="ECO:0007669"/>
    <property type="project" value="UniProtKB-KW"/>
</dbReference>
<protein>
    <recommendedName>
        <fullName evidence="11">Tripartite motif containing 62</fullName>
    </recommendedName>
</protein>
<keyword evidence="1" id="KW-0479">Metal-binding</keyword>
<accession>A0A4X2K4W9</accession>
<dbReference type="SMART" id="SM00449">
    <property type="entry name" value="SPRY"/>
    <property type="match status" value="1"/>
</dbReference>
<evidence type="ECO:0000313" key="10">
    <source>
        <dbReference type="Proteomes" id="UP000314987"/>
    </source>
</evidence>
<dbReference type="Pfam" id="PF00622">
    <property type="entry name" value="SPRY"/>
    <property type="match status" value="1"/>
</dbReference>
<dbReference type="CDD" id="cd13733">
    <property type="entry name" value="SPRY_PRY_C-I_1"/>
    <property type="match status" value="1"/>
</dbReference>
<dbReference type="InterPro" id="IPR043136">
    <property type="entry name" value="B30.2/SPRY_sf"/>
</dbReference>
<dbReference type="SMART" id="SM00589">
    <property type="entry name" value="PRY"/>
    <property type="match status" value="1"/>
</dbReference>
<dbReference type="SMART" id="SM00184">
    <property type="entry name" value="RING"/>
    <property type="match status" value="1"/>
</dbReference>
<dbReference type="AlphaFoldDB" id="A0A4X2K4W9"/>
<dbReference type="Gene3D" id="3.30.40.10">
    <property type="entry name" value="Zinc/RING finger domain, C3HC4 (zinc finger)"/>
    <property type="match status" value="1"/>
</dbReference>
<dbReference type="SUPFAM" id="SSF57850">
    <property type="entry name" value="RING/U-box"/>
    <property type="match status" value="1"/>
</dbReference>
<proteinExistence type="predicted"/>
<organism evidence="9 10">
    <name type="scientific">Vombatus ursinus</name>
    <name type="common">Common wombat</name>
    <dbReference type="NCBI Taxonomy" id="29139"/>
    <lineage>
        <taxon>Eukaryota</taxon>
        <taxon>Metazoa</taxon>
        <taxon>Chordata</taxon>
        <taxon>Craniata</taxon>
        <taxon>Vertebrata</taxon>
        <taxon>Euteleostomi</taxon>
        <taxon>Mammalia</taxon>
        <taxon>Metatheria</taxon>
        <taxon>Diprotodontia</taxon>
        <taxon>Vombatidae</taxon>
        <taxon>Vombatus</taxon>
    </lineage>
</organism>
<evidence type="ECO:0000259" key="6">
    <source>
        <dbReference type="PROSITE" id="PS50089"/>
    </source>
</evidence>
<dbReference type="Pfam" id="PF13765">
    <property type="entry name" value="PRY"/>
    <property type="match status" value="1"/>
</dbReference>
<evidence type="ECO:0000313" key="9">
    <source>
        <dbReference type="Ensembl" id="ENSVURP00010007038.1"/>
    </source>
</evidence>
<dbReference type="OMA" id="QRPLCES"/>
<evidence type="ECO:0000256" key="2">
    <source>
        <dbReference type="ARBA" id="ARBA00022771"/>
    </source>
</evidence>
<evidence type="ECO:0000256" key="4">
    <source>
        <dbReference type="PROSITE-ProRule" id="PRU00024"/>
    </source>
</evidence>
<dbReference type="InterPro" id="IPR050143">
    <property type="entry name" value="TRIM/RBCC"/>
</dbReference>
<evidence type="ECO:0008006" key="11">
    <source>
        <dbReference type="Google" id="ProtNLM"/>
    </source>
</evidence>
<sequence length="476" mass="54585">SSRHRKNMDAKGLIENLKADLTCPICLAYFTNPVTVKCGHSFCIKCLLRCREGAGADAMFTCPECRGVIKDSKLVINRSLQDLSIVGKILRPHLLQSVDDLTTCEQHGEKEKFFCEEDQRPLCESCSLASEHKDHQILPLNVAAEKRKDELQETWSISQEKEKAFTIALNKVRRNEEYCKEDADALKQSVRSEYKKMYQFLQNEENRHIQLLDQEYRDNLAKLEENKVKLSQQIQNLQRMTLQVEEDLDKAPSEMLRERKSLLERREELLLQTLEITSPCWSTCPITGLREVLRSFQRNITLDPESAHPHLILSKDLKRIEYRSAPKDLPHNKKSLDDASSILGAQIFTSGRHYWEVELGDNTDWEVGICEDSVSRKRNPSTVSGDVTALVGFKSGNDFFIWKPNAGYYVNQPIDKLGIFLDYQKGHVAFYNVTEESLLYSPPDTNFQGPLRPFFSLFIHNEEGTTASLTICPMSD</sequence>